<name>B6AS30_9BACT</name>
<gene>
    <name evidence="2" type="ORF">CGL2_11391015</name>
</gene>
<feature type="transmembrane region" description="Helical" evidence="1">
    <location>
        <begin position="183"/>
        <end position="203"/>
    </location>
</feature>
<dbReference type="AlphaFoldDB" id="B6AS30"/>
<accession>B6AS30</accession>
<feature type="transmembrane region" description="Helical" evidence="1">
    <location>
        <begin position="210"/>
        <end position="231"/>
    </location>
</feature>
<reference evidence="2" key="2">
    <citation type="journal article" date="2008" name="PLoS Biol.">
        <title>Population genomic analysis of strain variation in Leptospirillum group II bacteria involved in acid mine drainage formation.</title>
        <authorList>
            <person name="Simmons S.L."/>
            <person name="Dibartolo G."/>
            <person name="Denef V.J."/>
            <person name="Goltsman D.S."/>
            <person name="Thelen M.P."/>
            <person name="Banfield J.F."/>
        </authorList>
    </citation>
    <scope>NUCLEOTIDE SEQUENCE [LARGE SCALE GENOMIC DNA]</scope>
</reference>
<evidence type="ECO:0000313" key="2">
    <source>
        <dbReference type="EMBL" id="EDZ38275.1"/>
    </source>
</evidence>
<proteinExistence type="predicted"/>
<feature type="transmembrane region" description="Helical" evidence="1">
    <location>
        <begin position="85"/>
        <end position="118"/>
    </location>
</feature>
<keyword evidence="1" id="KW-0472">Membrane</keyword>
<feature type="transmembrane region" description="Helical" evidence="1">
    <location>
        <begin position="237"/>
        <end position="256"/>
    </location>
</feature>
<organism evidence="2">
    <name type="scientific">Leptospirillum sp. Group II '5-way CG'</name>
    <dbReference type="NCBI Taxonomy" id="419541"/>
    <lineage>
        <taxon>Bacteria</taxon>
        <taxon>Pseudomonadati</taxon>
        <taxon>Nitrospirota</taxon>
        <taxon>Nitrospiria</taxon>
        <taxon>Nitrospirales</taxon>
        <taxon>Nitrospiraceae</taxon>
        <taxon>Leptospirillum</taxon>
    </lineage>
</organism>
<keyword evidence="1" id="KW-1133">Transmembrane helix</keyword>
<feature type="transmembrane region" description="Helical" evidence="1">
    <location>
        <begin position="268"/>
        <end position="287"/>
    </location>
</feature>
<feature type="transmembrane region" description="Helical" evidence="1">
    <location>
        <begin position="45"/>
        <end position="65"/>
    </location>
</feature>
<feature type="transmembrane region" description="Helical" evidence="1">
    <location>
        <begin position="159"/>
        <end position="177"/>
    </location>
</feature>
<dbReference type="EMBL" id="DS995262">
    <property type="protein sequence ID" value="EDZ38275.1"/>
    <property type="molecule type" value="Genomic_DNA"/>
</dbReference>
<protein>
    <submittedName>
        <fullName evidence="2">Uncharacterized protein</fullName>
    </submittedName>
</protein>
<reference evidence="2" key="1">
    <citation type="journal article" date="2004" name="Nature">
        <title>Community structure and metabolism through reconstruction of microbial genomes from the environment.</title>
        <authorList>
            <person name="Tyson G.W."/>
            <person name="Chapman J."/>
            <person name="Hugenholtz P."/>
            <person name="Allen E.E."/>
            <person name="Ram R.J."/>
            <person name="Richardson P.M."/>
            <person name="Solovyev V.V."/>
            <person name="Rubin E.M."/>
            <person name="Rokhsar D.S."/>
            <person name="Banfield J.F."/>
        </authorList>
    </citation>
    <scope>NUCLEOTIDE SEQUENCE [LARGE SCALE GENOMIC DNA]</scope>
</reference>
<keyword evidence="1" id="KW-0812">Transmembrane</keyword>
<feature type="transmembrane region" description="Helical" evidence="1">
    <location>
        <begin position="12"/>
        <end position="33"/>
    </location>
</feature>
<evidence type="ECO:0000256" key="1">
    <source>
        <dbReference type="SAM" id="Phobius"/>
    </source>
</evidence>
<sequence length="297" mass="31104">MSLSMPPALAFLLPATGPFFLVLSLTVLVRFLARTNPEKPFSPSFLLRTGDAIALSGILLDFGILDPDALHHFLTPDRPLDSVPLLVSVVFLLRLLFFRLPALLPEATALFFGLWLLLSPILKQTTLREGAFETLTVFGLWGAIRALFSVDRKTGLDGLFLLPLFLASTALSAFSALSGSLLVGQIAAGVAAGVAAVIAVPVLSGGKRRIPFSGIEPGWALGALLVIGRAYVDLSPLVTGSLVLSLLLGGAAARRIRSLPGLSLWKKAALVGALSLVPLLAGAIRTLQSFSSGGGGY</sequence>